<dbReference type="PANTHER" id="PTHR47964:SF1">
    <property type="entry name" value="ATP-DEPENDENT DNA HELICASE HOMOLOG RECG, CHLOROPLASTIC"/>
    <property type="match status" value="1"/>
</dbReference>
<dbReference type="SUPFAM" id="SSF50249">
    <property type="entry name" value="Nucleic acid-binding proteins"/>
    <property type="match status" value="1"/>
</dbReference>
<keyword evidence="10" id="KW-0234">DNA repair</keyword>
<reference evidence="19" key="1">
    <citation type="submission" date="2018-05" db="EMBL/GenBank/DDBJ databases">
        <authorList>
            <person name="Lanie J.A."/>
            <person name="Ng W.-L."/>
            <person name="Kazmierczak K.M."/>
            <person name="Andrzejewski T.M."/>
            <person name="Davidsen T.M."/>
            <person name="Wayne K.J."/>
            <person name="Tettelin H."/>
            <person name="Glass J.I."/>
            <person name="Rusch D."/>
            <person name="Podicherti R."/>
            <person name="Tsui H.-C.T."/>
            <person name="Winkler M.E."/>
        </authorList>
    </citation>
    <scope>NUCLEOTIDE SEQUENCE</scope>
</reference>
<evidence type="ECO:0000256" key="9">
    <source>
        <dbReference type="ARBA" id="ARBA00023172"/>
    </source>
</evidence>
<comment type="similarity">
    <text evidence="1">Belongs to the helicase family. RecG subfamily.</text>
</comment>
<dbReference type="Pfam" id="PF17191">
    <property type="entry name" value="RecG_wedge"/>
    <property type="match status" value="1"/>
</dbReference>
<evidence type="ECO:0000256" key="3">
    <source>
        <dbReference type="ARBA" id="ARBA00022741"/>
    </source>
</evidence>
<dbReference type="InterPro" id="IPR027417">
    <property type="entry name" value="P-loop_NTPase"/>
</dbReference>
<dbReference type="Gene3D" id="3.40.50.300">
    <property type="entry name" value="P-loop containing nucleotide triphosphate hydrolases"/>
    <property type="match status" value="2"/>
</dbReference>
<dbReference type="NCBIfam" id="TIGR00643">
    <property type="entry name" value="recG"/>
    <property type="match status" value="1"/>
</dbReference>
<sequence>VSETDYSLNTSIKNLKGVGPKKLQAFNNSSIYSVIDLLNYYPRRYLDRSTVKLIKDLKMHDSVTILGNIEVCGIRRTRNRALFEAIISDGTGFVKLIWFNGAKYIKKLIKKDDRLAVHGKIEFFNGYQILHPDYDKIHTDIDPINTGSIVALYPLTSEFKKVKIEHRFFRRLMRETEPYIEKIYDYYDRQFLDKEKLISLRKAIKNIHFPDSLNDLELSIKRLKFDEHFFLQLLMVLRRSSLKRINTKPFKIGGKKEKRIIDSLCFELTNAQKNVIKEINNDIADNSAMNRLLQGDVGSGKTIVSIITSIVAVENNMQVAIMAPTEILANQHYQSFIKYLDMVQISCALIVGKQKNTEKENILSALNDGKIDIIIGTHALIQKKVKFSNLGLIVVDEQHRFGVLQRGNLLNKGVQPHLLAMTATPIPRTMAITYHGDMDLSIIDEMPKNRKKIITKVVNDKRLLKVYDFMKQEISSGRQCIVVYPLVEETKKSDLAAATEGFEKLKKAFTNTNLGLIYGKMKKTEKDTIMGQFVNNTINILVSTTVIEVGIDVPNASVILIEHSERFGLTQLHQLRGRVGRGTAKSYCILVERNVTPNSKKRLEVLEKTSDGFIIADEDLKMRGPGKFFSTEQSGFFNYKLADMINDGALIRKARNCAQRIVDNDSKLENHLIMKQRLLNDYSQYFDTINIT</sequence>
<dbReference type="InterPro" id="IPR004609">
    <property type="entry name" value="ATP-dep_DNA_helicase_RecG"/>
</dbReference>
<keyword evidence="9" id="KW-0233">DNA recombination</keyword>
<evidence type="ECO:0000256" key="4">
    <source>
        <dbReference type="ARBA" id="ARBA00022763"/>
    </source>
</evidence>
<dbReference type="EC" id="5.6.2.4" evidence="13"/>
<dbReference type="GO" id="GO:0016787">
    <property type="term" value="F:hydrolase activity"/>
    <property type="evidence" value="ECO:0007669"/>
    <property type="project" value="UniProtKB-KW"/>
</dbReference>
<dbReference type="Pfam" id="PF00270">
    <property type="entry name" value="DEAD"/>
    <property type="match status" value="1"/>
</dbReference>
<dbReference type="NCBIfam" id="NF008165">
    <property type="entry name" value="PRK10917.1-3"/>
    <property type="match status" value="1"/>
</dbReference>
<comment type="catalytic activity">
    <reaction evidence="14">
        <text>ATP + H2O = ADP + phosphate + H(+)</text>
        <dbReference type="Rhea" id="RHEA:13065"/>
        <dbReference type="ChEBI" id="CHEBI:15377"/>
        <dbReference type="ChEBI" id="CHEBI:15378"/>
        <dbReference type="ChEBI" id="CHEBI:30616"/>
        <dbReference type="ChEBI" id="CHEBI:43474"/>
        <dbReference type="ChEBI" id="CHEBI:456216"/>
        <dbReference type="EC" id="5.6.2.4"/>
    </reaction>
</comment>
<protein>
    <recommendedName>
        <fullName evidence="2">ATP-dependent DNA helicase RecG</fullName>
        <ecNumber evidence="13">5.6.2.4</ecNumber>
    </recommendedName>
    <alternativeName>
        <fullName evidence="15">DNA branch migration protein RecG</fullName>
    </alternativeName>
    <alternativeName>
        <fullName evidence="16">Probable DNA 3'-5' helicase RecG</fullName>
    </alternativeName>
</protein>
<evidence type="ECO:0000256" key="1">
    <source>
        <dbReference type="ARBA" id="ARBA00007504"/>
    </source>
</evidence>
<dbReference type="SMART" id="SM00490">
    <property type="entry name" value="HELICc"/>
    <property type="match status" value="1"/>
</dbReference>
<dbReference type="NCBIfam" id="NF008168">
    <property type="entry name" value="PRK10917.2-2"/>
    <property type="match status" value="1"/>
</dbReference>
<keyword evidence="4" id="KW-0227">DNA damage</keyword>
<dbReference type="InterPro" id="IPR014001">
    <property type="entry name" value="Helicase_ATP-bd"/>
</dbReference>
<accession>A0A381NK45</accession>
<dbReference type="Gene3D" id="2.40.50.140">
    <property type="entry name" value="Nucleic acid-binding proteins"/>
    <property type="match status" value="1"/>
</dbReference>
<evidence type="ECO:0000256" key="6">
    <source>
        <dbReference type="ARBA" id="ARBA00022806"/>
    </source>
</evidence>
<keyword evidence="6" id="KW-0347">Helicase</keyword>
<evidence type="ECO:0000256" key="11">
    <source>
        <dbReference type="ARBA" id="ARBA00023235"/>
    </source>
</evidence>
<name>A0A381NK45_9ZZZZ</name>
<dbReference type="Pfam" id="PF00271">
    <property type="entry name" value="Helicase_C"/>
    <property type="match status" value="1"/>
</dbReference>
<organism evidence="19">
    <name type="scientific">marine metagenome</name>
    <dbReference type="NCBI Taxonomy" id="408172"/>
    <lineage>
        <taxon>unclassified sequences</taxon>
        <taxon>metagenomes</taxon>
        <taxon>ecological metagenomes</taxon>
    </lineage>
</organism>
<dbReference type="SMART" id="SM00487">
    <property type="entry name" value="DEXDc"/>
    <property type="match status" value="1"/>
</dbReference>
<feature type="domain" description="Helicase ATP-binding" evidence="17">
    <location>
        <begin position="282"/>
        <end position="443"/>
    </location>
</feature>
<keyword evidence="3" id="KW-0547">Nucleotide-binding</keyword>
<dbReference type="InterPro" id="IPR011545">
    <property type="entry name" value="DEAD/DEAH_box_helicase_dom"/>
</dbReference>
<proteinExistence type="inferred from homology"/>
<keyword evidence="11" id="KW-0413">Isomerase</keyword>
<dbReference type="GO" id="GO:0043138">
    <property type="term" value="F:3'-5' DNA helicase activity"/>
    <property type="evidence" value="ECO:0007669"/>
    <property type="project" value="UniProtKB-EC"/>
</dbReference>
<keyword evidence="7" id="KW-0067">ATP-binding</keyword>
<evidence type="ECO:0000259" key="18">
    <source>
        <dbReference type="PROSITE" id="PS51194"/>
    </source>
</evidence>
<evidence type="ECO:0000256" key="10">
    <source>
        <dbReference type="ARBA" id="ARBA00023204"/>
    </source>
</evidence>
<dbReference type="EMBL" id="UINC01000421">
    <property type="protein sequence ID" value="SUZ54986.1"/>
    <property type="molecule type" value="Genomic_DNA"/>
</dbReference>
<dbReference type="InterPro" id="IPR012340">
    <property type="entry name" value="NA-bd_OB-fold"/>
</dbReference>
<dbReference type="SUPFAM" id="SSF52540">
    <property type="entry name" value="P-loop containing nucleoside triphosphate hydrolases"/>
    <property type="match status" value="2"/>
</dbReference>
<dbReference type="GO" id="GO:0005524">
    <property type="term" value="F:ATP binding"/>
    <property type="evidence" value="ECO:0007669"/>
    <property type="project" value="UniProtKB-KW"/>
</dbReference>
<evidence type="ECO:0000256" key="14">
    <source>
        <dbReference type="ARBA" id="ARBA00048988"/>
    </source>
</evidence>
<dbReference type="GO" id="GO:0006310">
    <property type="term" value="P:DNA recombination"/>
    <property type="evidence" value="ECO:0007669"/>
    <property type="project" value="UniProtKB-KW"/>
</dbReference>
<dbReference type="AlphaFoldDB" id="A0A381NK45"/>
<evidence type="ECO:0000256" key="2">
    <source>
        <dbReference type="ARBA" id="ARBA00017846"/>
    </source>
</evidence>
<dbReference type="Pfam" id="PF19833">
    <property type="entry name" value="RecG_dom3_C"/>
    <property type="match status" value="1"/>
</dbReference>
<evidence type="ECO:0000256" key="7">
    <source>
        <dbReference type="ARBA" id="ARBA00022840"/>
    </source>
</evidence>
<feature type="non-terminal residue" evidence="19">
    <location>
        <position position="1"/>
    </location>
</feature>
<dbReference type="CDD" id="cd04488">
    <property type="entry name" value="RecG_wedge_OBF"/>
    <property type="match status" value="1"/>
</dbReference>
<comment type="catalytic activity">
    <reaction evidence="12">
        <text>Couples ATP hydrolysis with the unwinding of duplex DNA by translocating in the 3'-5' direction.</text>
        <dbReference type="EC" id="5.6.2.4"/>
    </reaction>
</comment>
<evidence type="ECO:0000256" key="8">
    <source>
        <dbReference type="ARBA" id="ARBA00023125"/>
    </source>
</evidence>
<evidence type="ECO:0000313" key="19">
    <source>
        <dbReference type="EMBL" id="SUZ54986.1"/>
    </source>
</evidence>
<gene>
    <name evidence="19" type="ORF">METZ01_LOCUS7840</name>
</gene>
<dbReference type="PANTHER" id="PTHR47964">
    <property type="entry name" value="ATP-DEPENDENT DNA HELICASE HOMOLOG RECG, CHLOROPLASTIC"/>
    <property type="match status" value="1"/>
</dbReference>
<evidence type="ECO:0000256" key="5">
    <source>
        <dbReference type="ARBA" id="ARBA00022801"/>
    </source>
</evidence>
<evidence type="ECO:0000256" key="13">
    <source>
        <dbReference type="ARBA" id="ARBA00034808"/>
    </source>
</evidence>
<keyword evidence="5" id="KW-0378">Hydrolase</keyword>
<dbReference type="InterPro" id="IPR033454">
    <property type="entry name" value="RecG_wedge"/>
</dbReference>
<evidence type="ECO:0000256" key="15">
    <source>
        <dbReference type="ARBA" id="ARBA00049803"/>
    </source>
</evidence>
<dbReference type="CDD" id="cd17992">
    <property type="entry name" value="DEXHc_RecG"/>
    <property type="match status" value="1"/>
</dbReference>
<dbReference type="InterPro" id="IPR047112">
    <property type="entry name" value="RecG/Mfd"/>
</dbReference>
<dbReference type="InterPro" id="IPR045562">
    <property type="entry name" value="RecG_dom3_C"/>
</dbReference>
<feature type="domain" description="Helicase C-terminal" evidence="18">
    <location>
        <begin position="462"/>
        <end position="621"/>
    </location>
</feature>
<keyword evidence="8" id="KW-0238">DNA-binding</keyword>
<dbReference type="PROSITE" id="PS51194">
    <property type="entry name" value="HELICASE_CTER"/>
    <property type="match status" value="1"/>
</dbReference>
<dbReference type="GO" id="GO:0003677">
    <property type="term" value="F:DNA binding"/>
    <property type="evidence" value="ECO:0007669"/>
    <property type="project" value="UniProtKB-KW"/>
</dbReference>
<evidence type="ECO:0000256" key="12">
    <source>
        <dbReference type="ARBA" id="ARBA00034617"/>
    </source>
</evidence>
<dbReference type="GO" id="GO:0006281">
    <property type="term" value="P:DNA repair"/>
    <property type="evidence" value="ECO:0007669"/>
    <property type="project" value="UniProtKB-KW"/>
</dbReference>
<dbReference type="PROSITE" id="PS51192">
    <property type="entry name" value="HELICASE_ATP_BIND_1"/>
    <property type="match status" value="1"/>
</dbReference>
<dbReference type="InterPro" id="IPR001650">
    <property type="entry name" value="Helicase_C-like"/>
</dbReference>
<evidence type="ECO:0000259" key="17">
    <source>
        <dbReference type="PROSITE" id="PS51192"/>
    </source>
</evidence>
<evidence type="ECO:0000256" key="16">
    <source>
        <dbReference type="ARBA" id="ARBA00049819"/>
    </source>
</evidence>